<dbReference type="Gene3D" id="3.30.565.10">
    <property type="entry name" value="Histidine kinase-like ATPase, C-terminal domain"/>
    <property type="match status" value="1"/>
</dbReference>
<dbReference type="PROSITE" id="PS50109">
    <property type="entry name" value="HIS_KIN"/>
    <property type="match status" value="1"/>
</dbReference>
<keyword evidence="4" id="KW-0547">Nucleotide-binding</keyword>
<dbReference type="GO" id="GO:0004673">
    <property type="term" value="F:protein histidine kinase activity"/>
    <property type="evidence" value="ECO:0007669"/>
    <property type="project" value="UniProtKB-EC"/>
</dbReference>
<dbReference type="SMART" id="SM00387">
    <property type="entry name" value="HATPase_c"/>
    <property type="match status" value="1"/>
</dbReference>
<dbReference type="SUPFAM" id="SSF55874">
    <property type="entry name" value="ATPase domain of HSP90 chaperone/DNA topoisomerase II/histidine kinase"/>
    <property type="match status" value="1"/>
</dbReference>
<comment type="caution">
    <text evidence="4">The sequence shown here is derived from an EMBL/GenBank/DDBJ whole genome shotgun (WGS) entry which is preliminary data.</text>
</comment>
<dbReference type="PRINTS" id="PR00344">
    <property type="entry name" value="BCTRLSENSOR"/>
</dbReference>
<dbReference type="EMBL" id="JALJRB010000012">
    <property type="protein sequence ID" value="MCJ8501274.1"/>
    <property type="molecule type" value="Genomic_DNA"/>
</dbReference>
<name>A0AA41R282_9BACT</name>
<dbReference type="PANTHER" id="PTHR43065">
    <property type="entry name" value="SENSOR HISTIDINE KINASE"/>
    <property type="match status" value="1"/>
</dbReference>
<evidence type="ECO:0000256" key="1">
    <source>
        <dbReference type="ARBA" id="ARBA00000085"/>
    </source>
</evidence>
<dbReference type="Pfam" id="PF02518">
    <property type="entry name" value="HATPase_c"/>
    <property type="match status" value="1"/>
</dbReference>
<organism evidence="4 5">
    <name type="scientific">Desulfatitalea alkaliphila</name>
    <dbReference type="NCBI Taxonomy" id="2929485"/>
    <lineage>
        <taxon>Bacteria</taxon>
        <taxon>Pseudomonadati</taxon>
        <taxon>Thermodesulfobacteriota</taxon>
        <taxon>Desulfobacteria</taxon>
        <taxon>Desulfobacterales</taxon>
        <taxon>Desulfosarcinaceae</taxon>
        <taxon>Desulfatitalea</taxon>
    </lineage>
</organism>
<feature type="domain" description="Histidine kinase" evidence="3">
    <location>
        <begin position="1"/>
        <end position="99"/>
    </location>
</feature>
<dbReference type="InterPro" id="IPR005467">
    <property type="entry name" value="His_kinase_dom"/>
</dbReference>
<dbReference type="GO" id="GO:0005524">
    <property type="term" value="F:ATP binding"/>
    <property type="evidence" value="ECO:0007669"/>
    <property type="project" value="UniProtKB-KW"/>
</dbReference>
<dbReference type="AlphaFoldDB" id="A0AA41R282"/>
<keyword evidence="4" id="KW-0067">ATP-binding</keyword>
<dbReference type="Proteomes" id="UP001165427">
    <property type="component" value="Unassembled WGS sequence"/>
</dbReference>
<dbReference type="PANTHER" id="PTHR43065:SF50">
    <property type="entry name" value="HISTIDINE KINASE"/>
    <property type="match status" value="1"/>
</dbReference>
<sequence length="100" mass="10867">MNILVNAAQSIEKKGRIKVRTRHVDRFVEVTIEDNGCGIAPEHLGKIFDPFFTTKDVGKGTGLGMNIAYNIIHKHNGAIDVDSTPGCGTTFTVRLPVMDG</sequence>
<comment type="catalytic activity">
    <reaction evidence="1">
        <text>ATP + protein L-histidine = ADP + protein N-phospho-L-histidine.</text>
        <dbReference type="EC" id="2.7.13.3"/>
    </reaction>
</comment>
<evidence type="ECO:0000313" key="4">
    <source>
        <dbReference type="EMBL" id="MCJ8501274.1"/>
    </source>
</evidence>
<evidence type="ECO:0000259" key="3">
    <source>
        <dbReference type="PROSITE" id="PS50109"/>
    </source>
</evidence>
<dbReference type="InterPro" id="IPR003594">
    <property type="entry name" value="HATPase_dom"/>
</dbReference>
<dbReference type="EC" id="2.7.13.3" evidence="2"/>
<gene>
    <name evidence="4" type="ORF">MRX98_11875</name>
</gene>
<dbReference type="InterPro" id="IPR004358">
    <property type="entry name" value="Sig_transdc_His_kin-like_C"/>
</dbReference>
<evidence type="ECO:0000313" key="5">
    <source>
        <dbReference type="Proteomes" id="UP001165427"/>
    </source>
</evidence>
<dbReference type="InterPro" id="IPR036890">
    <property type="entry name" value="HATPase_C_sf"/>
</dbReference>
<evidence type="ECO:0000256" key="2">
    <source>
        <dbReference type="ARBA" id="ARBA00012438"/>
    </source>
</evidence>
<protein>
    <recommendedName>
        <fullName evidence="2">histidine kinase</fullName>
        <ecNumber evidence="2">2.7.13.3</ecNumber>
    </recommendedName>
</protein>
<keyword evidence="5" id="KW-1185">Reference proteome</keyword>
<proteinExistence type="predicted"/>
<reference evidence="4" key="1">
    <citation type="submission" date="2022-04" db="EMBL/GenBank/DDBJ databases">
        <title>Desulfatitalea alkaliphila sp. nov., a novel anaerobic sulfate-reducing bacterium isolated from terrestrial mud volcano, Taman Peninsula, Russia.</title>
        <authorList>
            <person name="Khomyakova M.A."/>
            <person name="Merkel A.Y."/>
            <person name="Slobodkin A.I."/>
        </authorList>
    </citation>
    <scope>NUCLEOTIDE SEQUENCE</scope>
    <source>
        <strain evidence="4">M08but</strain>
    </source>
</reference>
<accession>A0AA41R282</accession>